<gene>
    <name evidence="17" type="ORF">RF679_10135</name>
</gene>
<evidence type="ECO:0000256" key="4">
    <source>
        <dbReference type="ARBA" id="ARBA00022452"/>
    </source>
</evidence>
<dbReference type="Proteomes" id="UP001181355">
    <property type="component" value="Chromosome"/>
</dbReference>
<sequence>MFPQFRLHPLAFSLVAASVIAQPSFAQSEPQKTQQEQEGEKKSTEQTPAKGIKQENRRRLSQTQNAPAPASDGVQKVTVNGAKQTDVDQRRNSIAGKIIIGREELDRDGDSTVGEILKRLPGVTAGGRPGRGGDIRMRGMGNGYTQILVNGERPPRGFSMESLAPDQIERIEIMRGPVAEFSTQAIAGTINIVLREEFHPKDTDLKIALGVEQGRVAPNISITYPGQWDALNYALSGSISHNGQADQGSTHKTEVTDAGIVQLVQDQIDHTRRSSTGIHLTPRFTYRFENGGTVNFQPFLMNNRSHSNSDISIEQTPQIIDPITQKPPVAHAFSSGNSESMFARANLNYQHKFEDTSKLTLRLGGGVGHSDSNSVRSQFDRTGVQLDNMVDVNDTRDTSWTSGGKYTMPWGDRQNLATGWEIENSHRNQTRTSLNNGLPQFIDSGDNLEANTRRMAAYVQDEFDINAQWSAYAGVRWESIQTHSTKANYVVNNSSSVVNPIVHAVYRIPDWGKDQIRLGLTSSYRAPNLNDIIAVPTISPLNGPTRPDRSGNPDLKPESSRGIDIAFEHYLKNAGIMSVNLFARSIDDLIRRRTVLVSGSNGSRWVNSPINIGRALAKGIELEAKFPLQEFWSEGPAIDVRTNFSRFWSNVDDVKGPNNRLDQQPTMTANLGLDYKMQGTPFSAGGNINWTPAYTNQVSDTQTASTGVKKQIDVYSLWRFSPNLKLRLSASNLQANDFVNGSSLYVNGINYLQSSRSRTYTVFSLRLEMKL</sequence>
<keyword evidence="4 11" id="KW-1134">Transmembrane beta strand</keyword>
<dbReference type="RefSeq" id="WP_309480521.1">
    <property type="nucleotide sequence ID" value="NZ_CP133720.1"/>
</dbReference>
<evidence type="ECO:0000256" key="2">
    <source>
        <dbReference type="ARBA" id="ARBA00009810"/>
    </source>
</evidence>
<evidence type="ECO:0000256" key="10">
    <source>
        <dbReference type="ARBA" id="ARBA00023237"/>
    </source>
</evidence>
<evidence type="ECO:0000256" key="5">
    <source>
        <dbReference type="ARBA" id="ARBA00022692"/>
    </source>
</evidence>
<dbReference type="InterPro" id="IPR036942">
    <property type="entry name" value="Beta-barrel_TonB_sf"/>
</dbReference>
<dbReference type="EMBL" id="CP133720">
    <property type="protein sequence ID" value="WMW79020.1"/>
    <property type="molecule type" value="Genomic_DNA"/>
</dbReference>
<evidence type="ECO:0000256" key="8">
    <source>
        <dbReference type="ARBA" id="ARBA00023136"/>
    </source>
</evidence>
<dbReference type="InterPro" id="IPR012910">
    <property type="entry name" value="Plug_dom"/>
</dbReference>
<dbReference type="Gene3D" id="2.170.130.10">
    <property type="entry name" value="TonB-dependent receptor, plug domain"/>
    <property type="match status" value="1"/>
</dbReference>
<dbReference type="InterPro" id="IPR000531">
    <property type="entry name" value="Beta-barrel_TonB"/>
</dbReference>
<evidence type="ECO:0000256" key="6">
    <source>
        <dbReference type="ARBA" id="ARBA00022729"/>
    </source>
</evidence>
<keyword evidence="6 14" id="KW-0732">Signal</keyword>
<keyword evidence="8 11" id="KW-0472">Membrane</keyword>
<dbReference type="PANTHER" id="PTHR30069:SF29">
    <property type="entry name" value="HEMOGLOBIN AND HEMOGLOBIN-HAPTOGLOBIN-BINDING PROTEIN 1-RELATED"/>
    <property type="match status" value="1"/>
</dbReference>
<evidence type="ECO:0000256" key="11">
    <source>
        <dbReference type="PROSITE-ProRule" id="PRU01360"/>
    </source>
</evidence>
<evidence type="ECO:0000313" key="17">
    <source>
        <dbReference type="EMBL" id="WMW79020.1"/>
    </source>
</evidence>
<evidence type="ECO:0000256" key="12">
    <source>
        <dbReference type="RuleBase" id="RU003357"/>
    </source>
</evidence>
<feature type="domain" description="TonB-dependent receptor-like beta-barrel" evidence="15">
    <location>
        <begin position="309"/>
        <end position="733"/>
    </location>
</feature>
<organism evidence="17 18">
    <name type="scientific">Undibacterium cyanobacteriorum</name>
    <dbReference type="NCBI Taxonomy" id="3073561"/>
    <lineage>
        <taxon>Bacteria</taxon>
        <taxon>Pseudomonadati</taxon>
        <taxon>Pseudomonadota</taxon>
        <taxon>Betaproteobacteria</taxon>
        <taxon>Burkholderiales</taxon>
        <taxon>Oxalobacteraceae</taxon>
        <taxon>Undibacterium</taxon>
    </lineage>
</organism>
<dbReference type="Pfam" id="PF00593">
    <property type="entry name" value="TonB_dep_Rec_b-barrel"/>
    <property type="match status" value="1"/>
</dbReference>
<evidence type="ECO:0000256" key="1">
    <source>
        <dbReference type="ARBA" id="ARBA00004571"/>
    </source>
</evidence>
<feature type="chain" id="PRO_5046094921" evidence="14">
    <location>
        <begin position="27"/>
        <end position="771"/>
    </location>
</feature>
<feature type="signal peptide" evidence="14">
    <location>
        <begin position="1"/>
        <end position="26"/>
    </location>
</feature>
<reference evidence="17" key="1">
    <citation type="submission" date="2023-09" db="EMBL/GenBank/DDBJ databases">
        <title>Undibacterium sp. 20NA77.5 isolated from freshwater.</title>
        <authorList>
            <person name="Le V."/>
            <person name="Ko S.-R."/>
            <person name="Ahn C.-Y."/>
            <person name="Oh H.-M."/>
        </authorList>
    </citation>
    <scope>NUCLEOTIDE SEQUENCE</scope>
    <source>
        <strain evidence="17">20NA77.5</strain>
    </source>
</reference>
<keyword evidence="18" id="KW-1185">Reference proteome</keyword>
<keyword evidence="9 17" id="KW-0675">Receptor</keyword>
<keyword evidence="10 11" id="KW-0998">Cell outer membrane</keyword>
<evidence type="ECO:0000256" key="3">
    <source>
        <dbReference type="ARBA" id="ARBA00022448"/>
    </source>
</evidence>
<evidence type="ECO:0000256" key="9">
    <source>
        <dbReference type="ARBA" id="ARBA00023170"/>
    </source>
</evidence>
<dbReference type="SUPFAM" id="SSF56935">
    <property type="entry name" value="Porins"/>
    <property type="match status" value="1"/>
</dbReference>
<dbReference type="CDD" id="cd01347">
    <property type="entry name" value="ligand_gated_channel"/>
    <property type="match status" value="1"/>
</dbReference>
<comment type="subcellular location">
    <subcellularLocation>
        <location evidence="1 11">Cell outer membrane</location>
        <topology evidence="1 11">Multi-pass membrane protein</topology>
    </subcellularLocation>
</comment>
<dbReference type="InterPro" id="IPR037066">
    <property type="entry name" value="Plug_dom_sf"/>
</dbReference>
<feature type="compositionally biased region" description="Basic and acidic residues" evidence="13">
    <location>
        <begin position="546"/>
        <end position="560"/>
    </location>
</feature>
<keyword evidence="7 12" id="KW-0798">TonB box</keyword>
<keyword evidence="3 11" id="KW-0813">Transport</keyword>
<dbReference type="PANTHER" id="PTHR30069">
    <property type="entry name" value="TONB-DEPENDENT OUTER MEMBRANE RECEPTOR"/>
    <property type="match status" value="1"/>
</dbReference>
<evidence type="ECO:0000259" key="15">
    <source>
        <dbReference type="Pfam" id="PF00593"/>
    </source>
</evidence>
<dbReference type="Pfam" id="PF07715">
    <property type="entry name" value="Plug"/>
    <property type="match status" value="1"/>
</dbReference>
<protein>
    <submittedName>
        <fullName evidence="17">TonB-dependent receptor</fullName>
    </submittedName>
</protein>
<accession>A0ABY9RED9</accession>
<dbReference type="PROSITE" id="PS52016">
    <property type="entry name" value="TONB_DEPENDENT_REC_3"/>
    <property type="match status" value="1"/>
</dbReference>
<evidence type="ECO:0000256" key="14">
    <source>
        <dbReference type="SAM" id="SignalP"/>
    </source>
</evidence>
<keyword evidence="5 11" id="KW-0812">Transmembrane</keyword>
<feature type="domain" description="TonB-dependent receptor plug" evidence="16">
    <location>
        <begin position="99"/>
        <end position="189"/>
    </location>
</feature>
<name>A0ABY9RED9_9BURK</name>
<evidence type="ECO:0000259" key="16">
    <source>
        <dbReference type="Pfam" id="PF07715"/>
    </source>
</evidence>
<comment type="similarity">
    <text evidence="2 11 12">Belongs to the TonB-dependent receptor family.</text>
</comment>
<proteinExistence type="inferred from homology"/>
<feature type="region of interest" description="Disordered" evidence="13">
    <location>
        <begin position="25"/>
        <end position="88"/>
    </location>
</feature>
<evidence type="ECO:0000313" key="18">
    <source>
        <dbReference type="Proteomes" id="UP001181355"/>
    </source>
</evidence>
<evidence type="ECO:0000256" key="7">
    <source>
        <dbReference type="ARBA" id="ARBA00023077"/>
    </source>
</evidence>
<feature type="region of interest" description="Disordered" evidence="13">
    <location>
        <begin position="540"/>
        <end position="560"/>
    </location>
</feature>
<evidence type="ECO:0000256" key="13">
    <source>
        <dbReference type="SAM" id="MobiDB-lite"/>
    </source>
</evidence>
<dbReference type="Gene3D" id="2.40.170.20">
    <property type="entry name" value="TonB-dependent receptor, beta-barrel domain"/>
    <property type="match status" value="1"/>
</dbReference>
<dbReference type="InterPro" id="IPR039426">
    <property type="entry name" value="TonB-dep_rcpt-like"/>
</dbReference>